<keyword evidence="4 5" id="KW-0697">Rotamase</keyword>
<keyword evidence="5" id="KW-0413">Isomerase</keyword>
<dbReference type="InterPro" id="IPR014282">
    <property type="entry name" value="Nitrogen_fix_NifM"/>
</dbReference>
<evidence type="ECO:0000256" key="4">
    <source>
        <dbReference type="ARBA" id="ARBA00023110"/>
    </source>
</evidence>
<dbReference type="RefSeq" id="WP_007042997.1">
    <property type="nucleotide sequence ID" value="NZ_AFWT01000053.1"/>
</dbReference>
<dbReference type="PROSITE" id="PS50198">
    <property type="entry name" value="PPIC_PPIASE_2"/>
    <property type="match status" value="1"/>
</dbReference>
<dbReference type="InterPro" id="IPR046357">
    <property type="entry name" value="PPIase_dom_sf"/>
</dbReference>
<dbReference type="EMBL" id="AFWT01000053">
    <property type="protein sequence ID" value="EGV27905.1"/>
    <property type="molecule type" value="Genomic_DNA"/>
</dbReference>
<comment type="catalytic activity">
    <reaction evidence="1">
        <text>[protein]-peptidylproline (omega=180) = [protein]-peptidylproline (omega=0)</text>
        <dbReference type="Rhea" id="RHEA:16237"/>
        <dbReference type="Rhea" id="RHEA-COMP:10747"/>
        <dbReference type="Rhea" id="RHEA-COMP:10748"/>
        <dbReference type="ChEBI" id="CHEBI:83833"/>
        <dbReference type="ChEBI" id="CHEBI:83834"/>
        <dbReference type="EC" id="5.2.1.8"/>
    </reaction>
</comment>
<dbReference type="SUPFAM" id="SSF54534">
    <property type="entry name" value="FKBP-like"/>
    <property type="match status" value="1"/>
</dbReference>
<dbReference type="Gene3D" id="3.10.50.40">
    <property type="match status" value="1"/>
</dbReference>
<dbReference type="EC" id="5.2.1.8" evidence="3"/>
<dbReference type="eggNOG" id="COG0760">
    <property type="taxonomic scope" value="Bacteria"/>
</dbReference>
<accession>G2E7M1</accession>
<dbReference type="Proteomes" id="UP000004200">
    <property type="component" value="Unassembled WGS sequence"/>
</dbReference>
<evidence type="ECO:0000256" key="1">
    <source>
        <dbReference type="ARBA" id="ARBA00000971"/>
    </source>
</evidence>
<evidence type="ECO:0000259" key="6">
    <source>
        <dbReference type="PROSITE" id="PS50198"/>
    </source>
</evidence>
<name>G2E7M1_9GAMM</name>
<dbReference type="PROSITE" id="PS01096">
    <property type="entry name" value="PPIC_PPIASE_1"/>
    <property type="match status" value="1"/>
</dbReference>
<comment type="similarity">
    <text evidence="2">Belongs to the PpiC/parvulin rotamase family.</text>
</comment>
<dbReference type="PATRIC" id="fig|765913.3.peg.4358"/>
<reference evidence="7 8" key="1">
    <citation type="submission" date="2011-06" db="EMBL/GenBank/DDBJ databases">
        <title>The draft genome of Thiorhodococcus drewsii AZ1.</title>
        <authorList>
            <consortium name="US DOE Joint Genome Institute (JGI-PGF)"/>
            <person name="Lucas S."/>
            <person name="Han J."/>
            <person name="Lapidus A."/>
            <person name="Cheng J.-F."/>
            <person name="Goodwin L."/>
            <person name="Pitluck S."/>
            <person name="Peters L."/>
            <person name="Land M.L."/>
            <person name="Hauser L."/>
            <person name="Vogl K."/>
            <person name="Liu Z."/>
            <person name="Imhoff J."/>
            <person name="Thiel V."/>
            <person name="Frigaard N.-U."/>
            <person name="Bryant D.A."/>
            <person name="Woyke T.J."/>
        </authorList>
    </citation>
    <scope>NUCLEOTIDE SEQUENCE [LARGE SCALE GENOMIC DNA]</scope>
    <source>
        <strain evidence="7 8">AZ1</strain>
    </source>
</reference>
<dbReference type="InterPro" id="IPR050245">
    <property type="entry name" value="PrsA_foldase"/>
</dbReference>
<dbReference type="STRING" id="765913.ThidrDRAFT_4284"/>
<organism evidence="7 8">
    <name type="scientific">Thiorhodococcus drewsii AZ1</name>
    <dbReference type="NCBI Taxonomy" id="765913"/>
    <lineage>
        <taxon>Bacteria</taxon>
        <taxon>Pseudomonadati</taxon>
        <taxon>Pseudomonadota</taxon>
        <taxon>Gammaproteobacteria</taxon>
        <taxon>Chromatiales</taxon>
        <taxon>Chromatiaceae</taxon>
        <taxon>Thiorhodococcus</taxon>
    </lineage>
</organism>
<gene>
    <name evidence="7" type="ORF">ThidrDRAFT_4284</name>
</gene>
<dbReference type="Pfam" id="PF00639">
    <property type="entry name" value="Rotamase"/>
    <property type="match status" value="1"/>
</dbReference>
<evidence type="ECO:0000313" key="7">
    <source>
        <dbReference type="EMBL" id="EGV27905.1"/>
    </source>
</evidence>
<dbReference type="PANTHER" id="PTHR47245">
    <property type="entry name" value="PEPTIDYLPROLYL ISOMERASE"/>
    <property type="match status" value="1"/>
</dbReference>
<dbReference type="SUPFAM" id="SSF109998">
    <property type="entry name" value="Triger factor/SurA peptide-binding domain-like"/>
    <property type="match status" value="1"/>
</dbReference>
<evidence type="ECO:0000256" key="3">
    <source>
        <dbReference type="ARBA" id="ARBA00013194"/>
    </source>
</evidence>
<feature type="domain" description="PpiC" evidence="6">
    <location>
        <begin position="144"/>
        <end position="246"/>
    </location>
</feature>
<dbReference type="InterPro" id="IPR027304">
    <property type="entry name" value="Trigger_fact/SurA_dom_sf"/>
</dbReference>
<dbReference type="InterPro" id="IPR023058">
    <property type="entry name" value="PPIase_PpiC_CS"/>
</dbReference>
<dbReference type="OrthoDB" id="9769613at2"/>
<evidence type="ECO:0000313" key="8">
    <source>
        <dbReference type="Proteomes" id="UP000004200"/>
    </source>
</evidence>
<evidence type="ECO:0000256" key="5">
    <source>
        <dbReference type="PROSITE-ProRule" id="PRU00278"/>
    </source>
</evidence>
<dbReference type="NCBIfam" id="TIGR02933">
    <property type="entry name" value="nifM_nitrog"/>
    <property type="match status" value="1"/>
</dbReference>
<sequence>MTESRPSESSPEYRYHLLRAASERFQGAPSTLDADQLSQAEHQAHQTLELESLVLSSPEARDTLLPETRLEEAITELRGRFEDEESFQADLERNGLSESGLRIALQRELLFDAVLQRIGSRAETVTEADERLFYAQNQARFVTPERRTARHILITINAEYAENERSAARARIERIASQLQSDPQQFGPLARAHSECPTSMEEGALGTLPRGKLYPEIDAALFALDEGQVSDIVESEIGFHLILCERIHATTEVPFERARSKIHDALDARRSRECQKAWIAELRQQAPPTEETSTA</sequence>
<dbReference type="InterPro" id="IPR000297">
    <property type="entry name" value="PPIase_PpiC"/>
</dbReference>
<proteinExistence type="inferred from homology"/>
<dbReference type="AlphaFoldDB" id="G2E7M1"/>
<protein>
    <recommendedName>
        <fullName evidence="3">peptidylprolyl isomerase</fullName>
        <ecNumber evidence="3">5.2.1.8</ecNumber>
    </recommendedName>
</protein>
<keyword evidence="8" id="KW-1185">Reference proteome</keyword>
<comment type="caution">
    <text evidence="7">The sequence shown here is derived from an EMBL/GenBank/DDBJ whole genome shotgun (WGS) entry which is preliminary data.</text>
</comment>
<dbReference type="GO" id="GO:0003755">
    <property type="term" value="F:peptidyl-prolyl cis-trans isomerase activity"/>
    <property type="evidence" value="ECO:0007669"/>
    <property type="project" value="UniProtKB-KW"/>
</dbReference>
<evidence type="ECO:0000256" key="2">
    <source>
        <dbReference type="ARBA" id="ARBA00007656"/>
    </source>
</evidence>
<dbReference type="PANTHER" id="PTHR47245:SF2">
    <property type="entry name" value="PEPTIDYL-PROLYL CIS-TRANS ISOMERASE HP_0175-RELATED"/>
    <property type="match status" value="1"/>
</dbReference>